<comment type="caution">
    <text evidence="10">The sequence shown here is derived from an EMBL/GenBank/DDBJ whole genome shotgun (WGS) entry which is preliminary data.</text>
</comment>
<dbReference type="Pfam" id="PF00069">
    <property type="entry name" value="Pkinase"/>
    <property type="match status" value="1"/>
</dbReference>
<feature type="region of interest" description="Disordered" evidence="8">
    <location>
        <begin position="362"/>
        <end position="432"/>
    </location>
</feature>
<evidence type="ECO:0000259" key="9">
    <source>
        <dbReference type="PROSITE" id="PS50011"/>
    </source>
</evidence>
<keyword evidence="4" id="KW-0418">Kinase</keyword>
<evidence type="ECO:0000256" key="3">
    <source>
        <dbReference type="ARBA" id="ARBA00022741"/>
    </source>
</evidence>
<keyword evidence="1" id="KW-0723">Serine/threonine-protein kinase</keyword>
<dbReference type="GO" id="GO:0015630">
    <property type="term" value="C:microtubule cytoskeleton"/>
    <property type="evidence" value="ECO:0007669"/>
    <property type="project" value="UniProtKB-ARBA"/>
</dbReference>
<feature type="binding site" evidence="7">
    <location>
        <position position="49"/>
    </location>
    <ligand>
        <name>ATP</name>
        <dbReference type="ChEBI" id="CHEBI:30616"/>
    </ligand>
</feature>
<feature type="compositionally biased region" description="Acidic residues" evidence="8">
    <location>
        <begin position="472"/>
        <end position="485"/>
    </location>
</feature>
<dbReference type="GO" id="GO:0005524">
    <property type="term" value="F:ATP binding"/>
    <property type="evidence" value="ECO:0007669"/>
    <property type="project" value="UniProtKB-UniRule"/>
</dbReference>
<dbReference type="GO" id="GO:0004674">
    <property type="term" value="F:protein serine/threonine kinase activity"/>
    <property type="evidence" value="ECO:0007669"/>
    <property type="project" value="UniProtKB-KW"/>
</dbReference>
<dbReference type="OrthoDB" id="5979581at2759"/>
<dbReference type="EMBL" id="BDGG01000004">
    <property type="protein sequence ID" value="GAU97151.1"/>
    <property type="molecule type" value="Genomic_DNA"/>
</dbReference>
<keyword evidence="5 7" id="KW-0067">ATP-binding</keyword>
<feature type="compositionally biased region" description="Basic and acidic residues" evidence="8">
    <location>
        <begin position="362"/>
        <end position="385"/>
    </location>
</feature>
<evidence type="ECO:0000256" key="8">
    <source>
        <dbReference type="SAM" id="MobiDB-lite"/>
    </source>
</evidence>
<keyword evidence="3 7" id="KW-0547">Nucleotide-binding</keyword>
<feature type="domain" description="Protein kinase" evidence="9">
    <location>
        <begin position="20"/>
        <end position="279"/>
    </location>
</feature>
<dbReference type="Proteomes" id="UP000186922">
    <property type="component" value="Unassembled WGS sequence"/>
</dbReference>
<dbReference type="InterPro" id="IPR047916">
    <property type="entry name" value="TTBK_Asator-like_STKc"/>
</dbReference>
<feature type="compositionally biased region" description="Polar residues" evidence="8">
    <location>
        <begin position="574"/>
        <end position="584"/>
    </location>
</feature>
<dbReference type="InterPro" id="IPR011009">
    <property type="entry name" value="Kinase-like_dom_sf"/>
</dbReference>
<protein>
    <recommendedName>
        <fullName evidence="9">Protein kinase domain-containing protein</fullName>
    </recommendedName>
</protein>
<feature type="region of interest" description="Disordered" evidence="8">
    <location>
        <begin position="470"/>
        <end position="507"/>
    </location>
</feature>
<dbReference type="InterPro" id="IPR000719">
    <property type="entry name" value="Prot_kinase_dom"/>
</dbReference>
<name>A0A1D1V626_RAMVA</name>
<feature type="compositionally biased region" description="Basic residues" evidence="8">
    <location>
        <begin position="386"/>
        <end position="400"/>
    </location>
</feature>
<feature type="compositionally biased region" description="Polar residues" evidence="8">
    <location>
        <begin position="536"/>
        <end position="567"/>
    </location>
</feature>
<feature type="region of interest" description="Disordered" evidence="8">
    <location>
        <begin position="524"/>
        <end position="611"/>
    </location>
</feature>
<evidence type="ECO:0000256" key="1">
    <source>
        <dbReference type="ARBA" id="ARBA00022527"/>
    </source>
</evidence>
<dbReference type="PROSITE" id="PS50011">
    <property type="entry name" value="PROTEIN_KINASE_DOM"/>
    <property type="match status" value="1"/>
</dbReference>
<dbReference type="PANTHER" id="PTHR11909">
    <property type="entry name" value="CASEIN KINASE-RELATED"/>
    <property type="match status" value="1"/>
</dbReference>
<keyword evidence="2" id="KW-0808">Transferase</keyword>
<evidence type="ECO:0000256" key="2">
    <source>
        <dbReference type="ARBA" id="ARBA00022679"/>
    </source>
</evidence>
<accession>A0A1D1V626</accession>
<dbReference type="FunFam" id="3.30.200.20:FF:000358">
    <property type="entry name" value="Tau tubulin kinase 2b"/>
    <property type="match status" value="1"/>
</dbReference>
<evidence type="ECO:0000313" key="10">
    <source>
        <dbReference type="EMBL" id="GAU97151.1"/>
    </source>
</evidence>
<gene>
    <name evidence="10" type="primary">RvY_08503-1</name>
    <name evidence="10" type="synonym">RvY_08503.1</name>
    <name evidence="10" type="ORF">RvY_08503</name>
</gene>
<keyword evidence="11" id="KW-1185">Reference proteome</keyword>
<reference evidence="10 11" key="1">
    <citation type="journal article" date="2016" name="Nat. Commun.">
        <title>Extremotolerant tardigrade genome and improved radiotolerance of human cultured cells by tardigrade-unique protein.</title>
        <authorList>
            <person name="Hashimoto T."/>
            <person name="Horikawa D.D."/>
            <person name="Saito Y."/>
            <person name="Kuwahara H."/>
            <person name="Kozuka-Hata H."/>
            <person name="Shin-I T."/>
            <person name="Minakuchi Y."/>
            <person name="Ohishi K."/>
            <person name="Motoyama A."/>
            <person name="Aizu T."/>
            <person name="Enomoto A."/>
            <person name="Kondo K."/>
            <person name="Tanaka S."/>
            <person name="Hara Y."/>
            <person name="Koshikawa S."/>
            <person name="Sagara H."/>
            <person name="Miura T."/>
            <person name="Yokobori S."/>
            <person name="Miyagawa K."/>
            <person name="Suzuki Y."/>
            <person name="Kubo T."/>
            <person name="Oyama M."/>
            <person name="Kohara Y."/>
            <person name="Fujiyama A."/>
            <person name="Arakawa K."/>
            <person name="Katayama T."/>
            <person name="Toyoda A."/>
            <person name="Kunieda T."/>
        </authorList>
    </citation>
    <scope>NUCLEOTIDE SEQUENCE [LARGE SCALE GENOMIC DNA]</scope>
    <source>
        <strain evidence="10 11">YOKOZUNA-1</strain>
    </source>
</reference>
<organism evidence="10 11">
    <name type="scientific">Ramazzottius varieornatus</name>
    <name type="common">Water bear</name>
    <name type="synonym">Tardigrade</name>
    <dbReference type="NCBI Taxonomy" id="947166"/>
    <lineage>
        <taxon>Eukaryota</taxon>
        <taxon>Metazoa</taxon>
        <taxon>Ecdysozoa</taxon>
        <taxon>Tardigrada</taxon>
        <taxon>Eutardigrada</taxon>
        <taxon>Parachela</taxon>
        <taxon>Hypsibioidea</taxon>
        <taxon>Ramazzottiidae</taxon>
        <taxon>Ramazzottius</taxon>
    </lineage>
</organism>
<dbReference type="CDD" id="cd14017">
    <property type="entry name" value="STKc_TTBK"/>
    <property type="match status" value="1"/>
</dbReference>
<dbReference type="SMART" id="SM00220">
    <property type="entry name" value="S_TKc"/>
    <property type="match status" value="1"/>
</dbReference>
<dbReference type="STRING" id="947166.A0A1D1V626"/>
<evidence type="ECO:0000256" key="5">
    <source>
        <dbReference type="ARBA" id="ARBA00022840"/>
    </source>
</evidence>
<proteinExistence type="inferred from homology"/>
<evidence type="ECO:0000256" key="4">
    <source>
        <dbReference type="ARBA" id="ARBA00022777"/>
    </source>
</evidence>
<dbReference type="AlphaFoldDB" id="A0A1D1V626"/>
<evidence type="ECO:0000256" key="6">
    <source>
        <dbReference type="ARBA" id="ARBA00061588"/>
    </source>
</evidence>
<comment type="similarity">
    <text evidence="6">Belongs to the protein kinase superfamily. CK1 Ser/Thr protein kinase family.</text>
</comment>
<sequence length="778" mass="86797">MSSHSSEDLLQPGHVIKERWKIVEKVGGGGFGEIYSAMDLVSKEIVAVKLESVQQAKQVLKMEVAVLKKLQGKEHVCRFIGCGRNKDFNYVVMSLQGKNLAELRRNQPKGTFSISTTLRVGVQILKGIENIHSVGFLHRDIKPSNFAMGTSINNQHVVYMLDFGLARQFTGPNGEIRAPRSAAGFRGTVRYASLAAHKNKEMGRQDDLWSLFYMLVEFSAGHLPWRKIKDKEQVGTMKEEVDPKVLLKTLPKEFEGFLDHIASLNYEDTPNYRYLQSIFELCIRKRGIKPSDPLDWEKASFDVSENLSTATNQLTGTSVVGAPQQTVESSLKPSLVKRDKPVMRELVENMAAKADVPVLNVSKEDAEERVPEEEQKDNPAEMFRRKEPKHSPRLRRRTREFRKSRPELLRLTGGGEGNASVDEGSNRPGMNDQMTTYTTQFAQADDDIVSNVAQMTKAPLTLMSQYRPSFEVSDEDTDDDLDASEDGDKKQDGKPTTNGHGSPRLQRKAAIVNQAGNRVSELRRSGLLQKFDPKAANQSPDRNALTRSQTLPDLERNQPNTAQSPSSLVPPNPMQKATSATNLPSALSRRSALRSSNNENRPPEVPPKPLEELSAQRLKEIHEEAEQEIAMTTTPSPTPLGQPLLENGEDLTMTPSTLRAKNGKMQWPPVQTNRRLSAGADLGIHAAALKDGKVTPEPSPVFQHRVVDKPVQNGNGDGLPDVLKSEGWIRYLIPRPPLDQILPSYMKTGCIAARRRRYRPTAILDSNSQWKEYVGKPM</sequence>
<evidence type="ECO:0000256" key="7">
    <source>
        <dbReference type="PROSITE-ProRule" id="PRU10141"/>
    </source>
</evidence>
<dbReference type="InterPro" id="IPR017441">
    <property type="entry name" value="Protein_kinase_ATP_BS"/>
</dbReference>
<dbReference type="SUPFAM" id="SSF56112">
    <property type="entry name" value="Protein kinase-like (PK-like)"/>
    <property type="match status" value="1"/>
</dbReference>
<dbReference type="PROSITE" id="PS00107">
    <property type="entry name" value="PROTEIN_KINASE_ATP"/>
    <property type="match status" value="1"/>
</dbReference>
<dbReference type="Gene3D" id="1.10.510.10">
    <property type="entry name" value="Transferase(Phosphotransferase) domain 1"/>
    <property type="match status" value="1"/>
</dbReference>
<dbReference type="FunFam" id="1.10.510.10:FF:000481">
    <property type="entry name" value="Asator, isoform D"/>
    <property type="match status" value="1"/>
</dbReference>
<evidence type="ECO:0000313" key="11">
    <source>
        <dbReference type="Proteomes" id="UP000186922"/>
    </source>
</evidence>
<dbReference type="InterPro" id="IPR050235">
    <property type="entry name" value="CK1_Ser-Thr_kinase"/>
</dbReference>
<feature type="compositionally biased region" description="Low complexity" evidence="8">
    <location>
        <begin position="585"/>
        <end position="600"/>
    </location>
</feature>